<dbReference type="Pfam" id="PF10604">
    <property type="entry name" value="Polyketide_cyc2"/>
    <property type="match status" value="1"/>
</dbReference>
<protein>
    <submittedName>
        <fullName evidence="3">Unannotated protein</fullName>
    </submittedName>
</protein>
<accession>A0A6J7CSM7</accession>
<proteinExistence type="predicted"/>
<sequence>MKIVVELELPADPDDVLPWVESLDTYPTWTSLVHRVAVDATGSEPAWIVELRARIGPLARSKRLRMVRAATGTDGHLRFERAELDGRDHGHWEFDVRCTSTGSPGSPRSQLAVVLAYDGANWAGGIVERTLQDEIERSKERLTELVSAGRLPGVDGKK</sequence>
<evidence type="ECO:0000313" key="4">
    <source>
        <dbReference type="EMBL" id="CAB5064742.1"/>
    </source>
</evidence>
<evidence type="ECO:0000313" key="1">
    <source>
        <dbReference type="EMBL" id="CAB4707507.1"/>
    </source>
</evidence>
<organism evidence="3">
    <name type="scientific">freshwater metagenome</name>
    <dbReference type="NCBI Taxonomy" id="449393"/>
    <lineage>
        <taxon>unclassified sequences</taxon>
        <taxon>metagenomes</taxon>
        <taxon>ecological metagenomes</taxon>
    </lineage>
</organism>
<dbReference type="EMBL" id="CAFBLR010000009">
    <property type="protein sequence ID" value="CAB4860780.1"/>
    <property type="molecule type" value="Genomic_DNA"/>
</dbReference>
<gene>
    <name evidence="1" type="ORF">UFOPK2602_00946</name>
    <name evidence="2" type="ORF">UFOPK2806_02515</name>
    <name evidence="3" type="ORF">UFOPK3417_00208</name>
    <name evidence="4" type="ORF">UFOPK4306_01452</name>
</gene>
<dbReference type="AlphaFoldDB" id="A0A6J7CSM7"/>
<dbReference type="EMBL" id="CAEZXX010000053">
    <property type="protein sequence ID" value="CAB4707507.1"/>
    <property type="molecule type" value="Genomic_DNA"/>
</dbReference>
<dbReference type="Gene3D" id="3.30.530.20">
    <property type="match status" value="1"/>
</dbReference>
<dbReference type="InterPro" id="IPR023393">
    <property type="entry name" value="START-like_dom_sf"/>
</dbReference>
<evidence type="ECO:0000313" key="3">
    <source>
        <dbReference type="EMBL" id="CAB4860780.1"/>
    </source>
</evidence>
<dbReference type="EMBL" id="CAEZYY010000062">
    <property type="protein sequence ID" value="CAB4772600.1"/>
    <property type="molecule type" value="Genomic_DNA"/>
</dbReference>
<evidence type="ECO:0000313" key="2">
    <source>
        <dbReference type="EMBL" id="CAB4772600.1"/>
    </source>
</evidence>
<name>A0A6J7CSM7_9ZZZZ</name>
<dbReference type="SUPFAM" id="SSF55961">
    <property type="entry name" value="Bet v1-like"/>
    <property type="match status" value="1"/>
</dbReference>
<reference evidence="3" key="1">
    <citation type="submission" date="2020-05" db="EMBL/GenBank/DDBJ databases">
        <authorList>
            <person name="Chiriac C."/>
            <person name="Salcher M."/>
            <person name="Ghai R."/>
            <person name="Kavagutti S V."/>
        </authorList>
    </citation>
    <scope>NUCLEOTIDE SEQUENCE</scope>
</reference>
<dbReference type="EMBL" id="CAFBQP010000053">
    <property type="protein sequence ID" value="CAB5064742.1"/>
    <property type="molecule type" value="Genomic_DNA"/>
</dbReference>
<dbReference type="InterPro" id="IPR019587">
    <property type="entry name" value="Polyketide_cyclase/dehydratase"/>
</dbReference>